<feature type="signal peptide" evidence="1">
    <location>
        <begin position="1"/>
        <end position="21"/>
    </location>
</feature>
<feature type="chain" id="PRO_5026678236" description="Outer membrane protein beta-barrel domain-containing protein" evidence="1">
    <location>
        <begin position="22"/>
        <end position="287"/>
    </location>
</feature>
<dbReference type="OrthoDB" id="936621at2"/>
<dbReference type="KEGG" id="chu:CHU_3346"/>
<evidence type="ECO:0000313" key="2">
    <source>
        <dbReference type="EMBL" id="ABG60582.1"/>
    </source>
</evidence>
<proteinExistence type="predicted"/>
<dbReference type="Proteomes" id="UP000001822">
    <property type="component" value="Chromosome"/>
</dbReference>
<reference evidence="2 3" key="1">
    <citation type="journal article" date="2007" name="Appl. Environ. Microbiol.">
        <title>Genome sequence of the cellulolytic gliding bacterium Cytophaga hutchinsonii.</title>
        <authorList>
            <person name="Xie G."/>
            <person name="Bruce D.C."/>
            <person name="Challacombe J.F."/>
            <person name="Chertkov O."/>
            <person name="Detter J.C."/>
            <person name="Gilna P."/>
            <person name="Han C.S."/>
            <person name="Lucas S."/>
            <person name="Misra M."/>
            <person name="Myers G.L."/>
            <person name="Richardson P."/>
            <person name="Tapia R."/>
            <person name="Thayer N."/>
            <person name="Thompson L.S."/>
            <person name="Brettin T.S."/>
            <person name="Henrissat B."/>
            <person name="Wilson D.B."/>
            <person name="McBride M.J."/>
        </authorList>
    </citation>
    <scope>NUCLEOTIDE SEQUENCE [LARGE SCALE GENOMIC DNA]</scope>
    <source>
        <strain evidence="3">ATCC 33406 / DSM 1761 / CIP 103989 / NBRC 15051 / NCIMB 9469 / D465</strain>
    </source>
</reference>
<organism evidence="2 3">
    <name type="scientific">Cytophaga hutchinsonii (strain ATCC 33406 / DSM 1761 / CIP 103989 / NBRC 15051 / NCIMB 9469 / D465)</name>
    <dbReference type="NCBI Taxonomy" id="269798"/>
    <lineage>
        <taxon>Bacteria</taxon>
        <taxon>Pseudomonadati</taxon>
        <taxon>Bacteroidota</taxon>
        <taxon>Cytophagia</taxon>
        <taxon>Cytophagales</taxon>
        <taxon>Cytophagaceae</taxon>
        <taxon>Cytophaga</taxon>
    </lineage>
</organism>
<evidence type="ECO:0000256" key="1">
    <source>
        <dbReference type="SAM" id="SignalP"/>
    </source>
</evidence>
<name>A0A6N4SVT1_CYTH3</name>
<evidence type="ECO:0008006" key="4">
    <source>
        <dbReference type="Google" id="ProtNLM"/>
    </source>
</evidence>
<accession>A0A6N4SVT1</accession>
<sequence length="287" mass="32886">MKKQIALFMFLSAGMLNTSFAESISVEKDSANVKPKRPLYAGLGLGNNISSFRDFATSPLFYKGTAKTISVFVDRPSDKKDMFIQARYSAGTYRYDRSDQLIVSKLKSASVRYSMLWKINPLSSDKLNIKVGGTFDAWGDLRINQKLQNNTLGAEIFTTLFLSIKASHQIVLTEQKKIWFLKFNPRYRNTFFQLNLPVMNNTFRNGYIYTSTAGLDGNPKPSLFKGYEFQAFSGLRLSTNLMYEQAIFNNNILRFTYDWDLLLSGKKYDQFQMANHIFLVSLVLKLK</sequence>
<evidence type="ECO:0000313" key="3">
    <source>
        <dbReference type="Proteomes" id="UP000001822"/>
    </source>
</evidence>
<protein>
    <recommendedName>
        <fullName evidence="4">Outer membrane protein beta-barrel domain-containing protein</fullName>
    </recommendedName>
</protein>
<dbReference type="EMBL" id="CP000383">
    <property type="protein sequence ID" value="ABG60582.1"/>
    <property type="molecule type" value="Genomic_DNA"/>
</dbReference>
<dbReference type="RefSeq" id="WP_011586690.1">
    <property type="nucleotide sequence ID" value="NC_008255.1"/>
</dbReference>
<dbReference type="AlphaFoldDB" id="A0A6N4SVT1"/>
<gene>
    <name evidence="2" type="ordered locus">CHU_3346</name>
</gene>
<keyword evidence="3" id="KW-1185">Reference proteome</keyword>
<keyword evidence="1" id="KW-0732">Signal</keyword>